<dbReference type="InterPro" id="IPR016171">
    <property type="entry name" value="Vanillyl_alc_oxidase_C-sub2"/>
</dbReference>
<keyword evidence="1" id="KW-0560">Oxidoreductase</keyword>
<sequence>MPTSAAAAPKNWAGNITFAPARVHRPAAVGELQEIVAGAERVRALGTGHSFNRVADTEGDLVRLDGLPHRFEPDPASATVTVAAGMRYAEVAGLLHAEGFALANLASLPHISVAGACATGTHGSGDTQQSLAGAVAALDIVGPGGEIRRLSREEDADRLLGAAVSLGALGVVVGVTLDIEPAYEVAQWVYTGLPLDALADGFGELFSAAYSVSVFTDWREEGMVWLKRRTDREGPGHPGDRWLGARRAVRPHHPVPGMPPEYCTRQGGVPGPWHERLPHFRPDFTPSRGEELQSELLLPRDAAAEASRALRGLGDRIAPVLQVSEVRTVAADGPWLSPAHGRDSVAFHFTWLPDAVAVLPVIAEVEAALTPLGARPHWGKLTAADPRTLPHRYGRAEDFRRLMRECDPAGVFRNAFLDGLWPTG</sequence>
<evidence type="ECO:0000313" key="4">
    <source>
        <dbReference type="Proteomes" id="UP001501303"/>
    </source>
</evidence>
<dbReference type="InterPro" id="IPR036318">
    <property type="entry name" value="FAD-bd_PCMH-like_sf"/>
</dbReference>
<proteinExistence type="predicted"/>
<protein>
    <submittedName>
        <fullName evidence="3">Alditol oxidase</fullName>
    </submittedName>
</protein>
<dbReference type="PROSITE" id="PS51387">
    <property type="entry name" value="FAD_PCMH"/>
    <property type="match status" value="1"/>
</dbReference>
<gene>
    <name evidence="3" type="primary">aldO</name>
    <name evidence="3" type="ORF">GCM10009716_19930</name>
</gene>
<evidence type="ECO:0000313" key="3">
    <source>
        <dbReference type="EMBL" id="GAA1910081.1"/>
    </source>
</evidence>
<dbReference type="InterPro" id="IPR007173">
    <property type="entry name" value="ALO_C"/>
</dbReference>
<evidence type="ECO:0000256" key="1">
    <source>
        <dbReference type="ARBA" id="ARBA00023002"/>
    </source>
</evidence>
<dbReference type="Gene3D" id="1.10.45.10">
    <property type="entry name" value="Vanillyl-alcohol Oxidase, Chain A, domain 4"/>
    <property type="match status" value="1"/>
</dbReference>
<dbReference type="InterPro" id="IPR006094">
    <property type="entry name" value="Oxid_FAD_bind_N"/>
</dbReference>
<dbReference type="PANTHER" id="PTHR43762">
    <property type="entry name" value="L-GULONOLACTONE OXIDASE"/>
    <property type="match status" value="1"/>
</dbReference>
<dbReference type="SUPFAM" id="SSF56176">
    <property type="entry name" value="FAD-binding/transporter-associated domain-like"/>
    <property type="match status" value="1"/>
</dbReference>
<name>A0ABN2P2A5_9ACTN</name>
<evidence type="ECO:0000259" key="2">
    <source>
        <dbReference type="PROSITE" id="PS51387"/>
    </source>
</evidence>
<dbReference type="Pfam" id="PF01565">
    <property type="entry name" value="FAD_binding_4"/>
    <property type="match status" value="1"/>
</dbReference>
<dbReference type="Gene3D" id="3.30.465.10">
    <property type="match status" value="1"/>
</dbReference>
<dbReference type="PANTHER" id="PTHR43762:SF1">
    <property type="entry name" value="D-ARABINONO-1,4-LACTONE OXIDASE"/>
    <property type="match status" value="1"/>
</dbReference>
<dbReference type="Pfam" id="PF04030">
    <property type="entry name" value="ALO"/>
    <property type="match status" value="1"/>
</dbReference>
<keyword evidence="4" id="KW-1185">Reference proteome</keyword>
<dbReference type="Proteomes" id="UP001501303">
    <property type="component" value="Unassembled WGS sequence"/>
</dbReference>
<dbReference type="RefSeq" id="WP_344260576.1">
    <property type="nucleotide sequence ID" value="NZ_BAAAMJ010000016.1"/>
</dbReference>
<organism evidence="3 4">
    <name type="scientific">Streptomyces sodiiphilus</name>
    <dbReference type="NCBI Taxonomy" id="226217"/>
    <lineage>
        <taxon>Bacteria</taxon>
        <taxon>Bacillati</taxon>
        <taxon>Actinomycetota</taxon>
        <taxon>Actinomycetes</taxon>
        <taxon>Kitasatosporales</taxon>
        <taxon>Streptomycetaceae</taxon>
        <taxon>Streptomyces</taxon>
    </lineage>
</organism>
<dbReference type="InterPro" id="IPR016166">
    <property type="entry name" value="FAD-bd_PCMH"/>
</dbReference>
<accession>A0ABN2P2A5</accession>
<dbReference type="PIRSF" id="PIRSF000136">
    <property type="entry name" value="LGO_GLO"/>
    <property type="match status" value="1"/>
</dbReference>
<dbReference type="Gene3D" id="3.30.70.2520">
    <property type="match status" value="1"/>
</dbReference>
<dbReference type="EMBL" id="BAAAMJ010000016">
    <property type="protein sequence ID" value="GAA1910081.1"/>
    <property type="molecule type" value="Genomic_DNA"/>
</dbReference>
<dbReference type="InterPro" id="IPR016167">
    <property type="entry name" value="FAD-bd_PCMH_sub1"/>
</dbReference>
<feature type="domain" description="FAD-binding PCMH-type" evidence="2">
    <location>
        <begin position="16"/>
        <end position="182"/>
    </location>
</feature>
<dbReference type="Gene3D" id="3.30.70.2530">
    <property type="match status" value="1"/>
</dbReference>
<comment type="caution">
    <text evidence="3">The sequence shown here is derived from an EMBL/GenBank/DDBJ whole genome shotgun (WGS) entry which is preliminary data.</text>
</comment>
<dbReference type="InterPro" id="IPR010031">
    <property type="entry name" value="FAD_lactone_oxidase-like"/>
</dbReference>
<reference evidence="3 4" key="1">
    <citation type="journal article" date="2019" name="Int. J. Syst. Evol. Microbiol.">
        <title>The Global Catalogue of Microorganisms (GCM) 10K type strain sequencing project: providing services to taxonomists for standard genome sequencing and annotation.</title>
        <authorList>
            <consortium name="The Broad Institute Genomics Platform"/>
            <consortium name="The Broad Institute Genome Sequencing Center for Infectious Disease"/>
            <person name="Wu L."/>
            <person name="Ma J."/>
        </authorList>
    </citation>
    <scope>NUCLEOTIDE SEQUENCE [LARGE SCALE GENOMIC DNA]</scope>
    <source>
        <strain evidence="3 4">JCM 13581</strain>
    </source>
</reference>
<dbReference type="Gene3D" id="3.30.43.10">
    <property type="entry name" value="Uridine Diphospho-n-acetylenolpyruvylglucosamine Reductase, domain 2"/>
    <property type="match status" value="1"/>
</dbReference>
<dbReference type="InterPro" id="IPR016169">
    <property type="entry name" value="FAD-bd_PCMH_sub2"/>
</dbReference>